<reference evidence="1" key="1">
    <citation type="submission" date="2022-01" db="EMBL/GenBank/DDBJ databases">
        <title>Genome Sequence Resource for Two Populations of Ditylenchus destructor, the Migratory Endoparasitic Phytonematode.</title>
        <authorList>
            <person name="Zhang H."/>
            <person name="Lin R."/>
            <person name="Xie B."/>
        </authorList>
    </citation>
    <scope>NUCLEOTIDE SEQUENCE</scope>
    <source>
        <strain evidence="1">BazhouSP</strain>
    </source>
</reference>
<dbReference type="Proteomes" id="UP001201812">
    <property type="component" value="Unassembled WGS sequence"/>
</dbReference>
<organism evidence="1 2">
    <name type="scientific">Ditylenchus destructor</name>
    <dbReference type="NCBI Taxonomy" id="166010"/>
    <lineage>
        <taxon>Eukaryota</taxon>
        <taxon>Metazoa</taxon>
        <taxon>Ecdysozoa</taxon>
        <taxon>Nematoda</taxon>
        <taxon>Chromadorea</taxon>
        <taxon>Rhabditida</taxon>
        <taxon>Tylenchina</taxon>
        <taxon>Tylenchomorpha</taxon>
        <taxon>Sphaerularioidea</taxon>
        <taxon>Anguinidae</taxon>
        <taxon>Anguininae</taxon>
        <taxon>Ditylenchus</taxon>
    </lineage>
</organism>
<gene>
    <name evidence="1" type="ORF">DdX_02402</name>
</gene>
<keyword evidence="2" id="KW-1185">Reference proteome</keyword>
<dbReference type="AlphaFoldDB" id="A0AAD4NG29"/>
<dbReference type="EMBL" id="JAKKPZ010000002">
    <property type="protein sequence ID" value="KAI1725726.1"/>
    <property type="molecule type" value="Genomic_DNA"/>
</dbReference>
<evidence type="ECO:0000313" key="2">
    <source>
        <dbReference type="Proteomes" id="UP001201812"/>
    </source>
</evidence>
<comment type="caution">
    <text evidence="1">The sequence shown here is derived from an EMBL/GenBank/DDBJ whole genome shotgun (WGS) entry which is preliminary data.</text>
</comment>
<sequence length="154" mass="16419">MTAARIHSARVINNQPSSNGFYKFVLQVHSSVAIKNFPGKHSKLKGYGNGGYPNPSRPLCGAAVTSLVATAPGEATNRPHPPVSLRHSRVHTKQGWNVIIKIHIENASNVAFFHLVAAAIGGTPDDGFVESLSSNKLQLPILVEVLNRPLAGIS</sequence>
<proteinExistence type="predicted"/>
<protein>
    <submittedName>
        <fullName evidence="1">Uncharacterized protein</fullName>
    </submittedName>
</protein>
<name>A0AAD4NG29_9BILA</name>
<evidence type="ECO:0000313" key="1">
    <source>
        <dbReference type="EMBL" id="KAI1725726.1"/>
    </source>
</evidence>
<accession>A0AAD4NG29</accession>